<dbReference type="OrthoDB" id="205766at2157"/>
<reference evidence="3 4" key="1">
    <citation type="journal article" date="2014" name="PLoS Genet.">
        <title>Phylogenetically driven sequencing of extremely halophilic archaea reveals strategies for static and dynamic osmo-response.</title>
        <authorList>
            <person name="Becker E.A."/>
            <person name="Seitzer P.M."/>
            <person name="Tritt A."/>
            <person name="Larsen D."/>
            <person name="Krusor M."/>
            <person name="Yao A.I."/>
            <person name="Wu D."/>
            <person name="Madern D."/>
            <person name="Eisen J.A."/>
            <person name="Darling A.E."/>
            <person name="Facciotti M.T."/>
        </authorList>
    </citation>
    <scope>NUCLEOTIDE SEQUENCE [LARGE SCALE GENOMIC DNA]</scope>
    <source>
        <strain evidence="3 4">DSM 18795</strain>
    </source>
</reference>
<dbReference type="STRING" id="1227498.C492_14486"/>
<dbReference type="EMBL" id="AOIA01000124">
    <property type="protein sequence ID" value="ELY56566.1"/>
    <property type="molecule type" value="Genomic_DNA"/>
</dbReference>
<dbReference type="PROSITE" id="PS00028">
    <property type="entry name" value="ZINC_FINGER_C2H2_1"/>
    <property type="match status" value="1"/>
</dbReference>
<dbReference type="PROSITE" id="PS50157">
    <property type="entry name" value="ZINC_FINGER_C2H2_2"/>
    <property type="match status" value="1"/>
</dbReference>
<accession>L9X549</accession>
<sequence length="56" mass="6549">MTEYDCPLCSNDYERRRELRVHLEVKHRKSEIVSHLVESTGSDDPVLEGERRAPPL</sequence>
<proteinExistence type="predicted"/>
<evidence type="ECO:0000256" key="1">
    <source>
        <dbReference type="SAM" id="MobiDB-lite"/>
    </source>
</evidence>
<evidence type="ECO:0000259" key="2">
    <source>
        <dbReference type="PROSITE" id="PS50157"/>
    </source>
</evidence>
<name>L9X549_9EURY</name>
<dbReference type="InterPro" id="IPR013087">
    <property type="entry name" value="Znf_C2H2_type"/>
</dbReference>
<dbReference type="AlphaFoldDB" id="L9X549"/>
<keyword evidence="4" id="KW-1185">Reference proteome</keyword>
<dbReference type="RefSeq" id="WP_008424663.1">
    <property type="nucleotide sequence ID" value="NZ_AOIA01000124.1"/>
</dbReference>
<dbReference type="Proteomes" id="UP000011531">
    <property type="component" value="Unassembled WGS sequence"/>
</dbReference>
<protein>
    <recommendedName>
        <fullName evidence="2">C2H2-type domain-containing protein</fullName>
    </recommendedName>
</protein>
<evidence type="ECO:0000313" key="3">
    <source>
        <dbReference type="EMBL" id="ELY56566.1"/>
    </source>
</evidence>
<organism evidence="3 4">
    <name type="scientific">Natronococcus jeotgali DSM 18795</name>
    <dbReference type="NCBI Taxonomy" id="1227498"/>
    <lineage>
        <taxon>Archaea</taxon>
        <taxon>Methanobacteriati</taxon>
        <taxon>Methanobacteriota</taxon>
        <taxon>Stenosarchaea group</taxon>
        <taxon>Halobacteria</taxon>
        <taxon>Halobacteriales</taxon>
        <taxon>Natrialbaceae</taxon>
        <taxon>Natronococcus</taxon>
    </lineage>
</organism>
<gene>
    <name evidence="3" type="ORF">C492_14486</name>
</gene>
<feature type="region of interest" description="Disordered" evidence="1">
    <location>
        <begin position="36"/>
        <end position="56"/>
    </location>
</feature>
<feature type="domain" description="C2H2-type" evidence="2">
    <location>
        <begin position="4"/>
        <end position="32"/>
    </location>
</feature>
<comment type="caution">
    <text evidence="3">The sequence shown here is derived from an EMBL/GenBank/DDBJ whole genome shotgun (WGS) entry which is preliminary data.</text>
</comment>
<evidence type="ECO:0000313" key="4">
    <source>
        <dbReference type="Proteomes" id="UP000011531"/>
    </source>
</evidence>